<feature type="domain" description="Cation/H+ exchanger transmembrane" evidence="12">
    <location>
        <begin position="12"/>
        <end position="371"/>
    </location>
</feature>
<evidence type="ECO:0000256" key="11">
    <source>
        <dbReference type="SAM" id="Phobius"/>
    </source>
</evidence>
<feature type="transmembrane region" description="Helical" evidence="11">
    <location>
        <begin position="209"/>
        <end position="227"/>
    </location>
</feature>
<gene>
    <name evidence="13" type="ORF">ACFQ4Y_10695</name>
</gene>
<evidence type="ECO:0000256" key="4">
    <source>
        <dbReference type="ARBA" id="ARBA00022449"/>
    </source>
</evidence>
<keyword evidence="5 11" id="KW-0812">Transmembrane</keyword>
<dbReference type="RefSeq" id="WP_380165486.1">
    <property type="nucleotide sequence ID" value="NZ_JBHTNU010000009.1"/>
</dbReference>
<keyword evidence="14" id="KW-1185">Reference proteome</keyword>
<keyword evidence="4" id="KW-0050">Antiport</keyword>
<feature type="transmembrane region" description="Helical" evidence="11">
    <location>
        <begin position="262"/>
        <end position="284"/>
    </location>
</feature>
<keyword evidence="3" id="KW-0813">Transport</keyword>
<evidence type="ECO:0000313" key="14">
    <source>
        <dbReference type="Proteomes" id="UP001597282"/>
    </source>
</evidence>
<accession>A0ABW4C9G9</accession>
<feature type="transmembrane region" description="Helical" evidence="11">
    <location>
        <begin position="351"/>
        <end position="370"/>
    </location>
</feature>
<keyword evidence="10" id="KW-0739">Sodium transport</keyword>
<feature type="transmembrane region" description="Helical" evidence="11">
    <location>
        <begin position="173"/>
        <end position="197"/>
    </location>
</feature>
<comment type="similarity">
    <text evidence="2">Belongs to the monovalent cation:proton antiporter 2 (CPA2) transporter (TC 2.A.37) family.</text>
</comment>
<evidence type="ECO:0000256" key="10">
    <source>
        <dbReference type="ARBA" id="ARBA00023201"/>
    </source>
</evidence>
<comment type="caution">
    <text evidence="13">The sequence shown here is derived from an EMBL/GenBank/DDBJ whole genome shotgun (WGS) entry which is preliminary data.</text>
</comment>
<keyword evidence="8" id="KW-0406">Ion transport</keyword>
<dbReference type="NCBIfam" id="TIGR00932">
    <property type="entry name" value="2a37"/>
    <property type="match status" value="1"/>
</dbReference>
<feature type="transmembrane region" description="Helical" evidence="11">
    <location>
        <begin position="85"/>
        <end position="102"/>
    </location>
</feature>
<feature type="transmembrane region" description="Helical" evidence="11">
    <location>
        <begin position="114"/>
        <end position="132"/>
    </location>
</feature>
<dbReference type="Proteomes" id="UP001597282">
    <property type="component" value="Unassembled WGS sequence"/>
</dbReference>
<feature type="transmembrane region" description="Helical" evidence="11">
    <location>
        <begin position="144"/>
        <end position="167"/>
    </location>
</feature>
<evidence type="ECO:0000259" key="12">
    <source>
        <dbReference type="Pfam" id="PF00999"/>
    </source>
</evidence>
<evidence type="ECO:0000256" key="1">
    <source>
        <dbReference type="ARBA" id="ARBA00004141"/>
    </source>
</evidence>
<evidence type="ECO:0000256" key="6">
    <source>
        <dbReference type="ARBA" id="ARBA00022989"/>
    </source>
</evidence>
<feature type="transmembrane region" description="Helical" evidence="11">
    <location>
        <begin position="290"/>
        <end position="309"/>
    </location>
</feature>
<dbReference type="PANTHER" id="PTHR43562">
    <property type="entry name" value="NAPA-TYPE SODIUM/HYDROGEN ANTIPORTER"/>
    <property type="match status" value="1"/>
</dbReference>
<evidence type="ECO:0000256" key="3">
    <source>
        <dbReference type="ARBA" id="ARBA00022448"/>
    </source>
</evidence>
<dbReference type="InterPro" id="IPR006153">
    <property type="entry name" value="Cation/H_exchanger_TM"/>
</dbReference>
<dbReference type="PANTHER" id="PTHR43562:SF3">
    <property type="entry name" value="SODIUM ION_PROTON EXCHANGER (EUROFUNG)"/>
    <property type="match status" value="1"/>
</dbReference>
<protein>
    <submittedName>
        <fullName evidence="13">Cation:proton antiporter</fullName>
    </submittedName>
</protein>
<keyword evidence="7" id="KW-0915">Sodium</keyword>
<proteinExistence type="inferred from homology"/>
<keyword evidence="6 11" id="KW-1133">Transmembrane helix</keyword>
<reference evidence="14" key="1">
    <citation type="journal article" date="2019" name="Int. J. Syst. Evol. Microbiol.">
        <title>The Global Catalogue of Microorganisms (GCM) 10K type strain sequencing project: providing services to taxonomists for standard genome sequencing and annotation.</title>
        <authorList>
            <consortium name="The Broad Institute Genomics Platform"/>
            <consortium name="The Broad Institute Genome Sequencing Center for Infectious Disease"/>
            <person name="Wu L."/>
            <person name="Ma J."/>
        </authorList>
    </citation>
    <scope>NUCLEOTIDE SEQUENCE [LARGE SCALE GENOMIC DNA]</scope>
    <source>
        <strain evidence="14">S1</strain>
    </source>
</reference>
<evidence type="ECO:0000256" key="5">
    <source>
        <dbReference type="ARBA" id="ARBA00022692"/>
    </source>
</evidence>
<evidence type="ECO:0000256" key="9">
    <source>
        <dbReference type="ARBA" id="ARBA00023136"/>
    </source>
</evidence>
<sequence>MVFFFKLLIILLSTKLAGDLSVRLKQPAVLGQLVIGIIIGPAMLGWIQDSKIMEELSQIGVLLLMFMAGLETDLKEMNRNRNSSLAVAVGGVILPLLGGYLAGKAMGMEDIPAWFLGLLLSATSVSITVQTLRDLGQLQSRESVTILGAAVVDDILVVVLLAFLMSFAGTGDVSLGMVIGQKVLFFILAIPIGWKLVPWMMKWFASLRVSEAVISAGLIICFGFAYLSEELGVAGIIGAFAAGLAISYTPHKKEVEQKLEPIAYAIFVPIFFVSIGISVSFQGLGEQMGFILGLSVLAVATKWIGSGIGARLTGFNMRSSIGIGAGMISRGEVALIIAAIGLEAGILAPKFYTSIIIVVILTTLITPPLLKKVFGASTEES</sequence>
<organism evidence="13 14">
    <name type="scientific">Kroppenstedtia sanguinis</name>
    <dbReference type="NCBI Taxonomy" id="1380684"/>
    <lineage>
        <taxon>Bacteria</taxon>
        <taxon>Bacillati</taxon>
        <taxon>Bacillota</taxon>
        <taxon>Bacilli</taxon>
        <taxon>Bacillales</taxon>
        <taxon>Thermoactinomycetaceae</taxon>
        <taxon>Kroppenstedtia</taxon>
    </lineage>
</organism>
<comment type="subcellular location">
    <subcellularLocation>
        <location evidence="1">Membrane</location>
        <topology evidence="1">Multi-pass membrane protein</topology>
    </subcellularLocation>
</comment>
<dbReference type="Gene3D" id="1.20.1530.20">
    <property type="match status" value="1"/>
</dbReference>
<evidence type="ECO:0000256" key="2">
    <source>
        <dbReference type="ARBA" id="ARBA00005551"/>
    </source>
</evidence>
<dbReference type="EMBL" id="JBHTNU010000009">
    <property type="protein sequence ID" value="MFD1427392.1"/>
    <property type="molecule type" value="Genomic_DNA"/>
</dbReference>
<evidence type="ECO:0000256" key="8">
    <source>
        <dbReference type="ARBA" id="ARBA00023065"/>
    </source>
</evidence>
<dbReference type="Pfam" id="PF00999">
    <property type="entry name" value="Na_H_Exchanger"/>
    <property type="match status" value="1"/>
</dbReference>
<feature type="transmembrane region" description="Helical" evidence="11">
    <location>
        <begin position="321"/>
        <end position="345"/>
    </location>
</feature>
<dbReference type="InterPro" id="IPR004771">
    <property type="entry name" value="K/H_exchanger"/>
</dbReference>
<evidence type="ECO:0000313" key="13">
    <source>
        <dbReference type="EMBL" id="MFD1427392.1"/>
    </source>
</evidence>
<keyword evidence="9 11" id="KW-0472">Membrane</keyword>
<name>A0ABW4C9G9_9BACL</name>
<feature type="transmembrane region" description="Helical" evidence="11">
    <location>
        <begin position="27"/>
        <end position="47"/>
    </location>
</feature>
<dbReference type="InterPro" id="IPR038770">
    <property type="entry name" value="Na+/solute_symporter_sf"/>
</dbReference>
<evidence type="ECO:0000256" key="7">
    <source>
        <dbReference type="ARBA" id="ARBA00023053"/>
    </source>
</evidence>
<feature type="transmembrane region" description="Helical" evidence="11">
    <location>
        <begin position="233"/>
        <end position="250"/>
    </location>
</feature>